<evidence type="ECO:0000256" key="8">
    <source>
        <dbReference type="SAM" id="MobiDB-lite"/>
    </source>
</evidence>
<evidence type="ECO:0000256" key="5">
    <source>
        <dbReference type="ARBA" id="ARBA00022801"/>
    </source>
</evidence>
<dbReference type="InParanoid" id="A0A0C3GUL0"/>
<dbReference type="PANTHER" id="PTHR11452:SF75">
    <property type="entry name" value="ALPHA-GALACTOSIDASE MEL1"/>
    <property type="match status" value="1"/>
</dbReference>
<dbReference type="InterPro" id="IPR002241">
    <property type="entry name" value="Glyco_hydro_27"/>
</dbReference>
<keyword evidence="11" id="KW-1185">Reference proteome</keyword>
<protein>
    <recommendedName>
        <fullName evidence="3 7">Alpha-galactosidase</fullName>
        <ecNumber evidence="3 7">3.2.1.22</ecNumber>
    </recommendedName>
    <alternativeName>
        <fullName evidence="7">Melibiase</fullName>
    </alternativeName>
</protein>
<comment type="catalytic activity">
    <reaction evidence="1 7">
        <text>Hydrolysis of terminal, non-reducing alpha-D-galactose residues in alpha-D-galactosides, including galactose oligosaccharides, galactomannans and galactolipids.</text>
        <dbReference type="EC" id="3.2.1.22"/>
    </reaction>
</comment>
<dbReference type="PRINTS" id="PR00740">
    <property type="entry name" value="GLHYDRLASE27"/>
</dbReference>
<feature type="region of interest" description="Disordered" evidence="8">
    <location>
        <begin position="388"/>
        <end position="418"/>
    </location>
</feature>
<dbReference type="SUPFAM" id="SSF51445">
    <property type="entry name" value="(Trans)glycosidases"/>
    <property type="match status" value="1"/>
</dbReference>
<dbReference type="GO" id="GO:0005975">
    <property type="term" value="P:carbohydrate metabolic process"/>
    <property type="evidence" value="ECO:0007669"/>
    <property type="project" value="InterPro"/>
</dbReference>
<keyword evidence="4" id="KW-0732">Signal</keyword>
<evidence type="ECO:0000256" key="1">
    <source>
        <dbReference type="ARBA" id="ARBA00001255"/>
    </source>
</evidence>
<evidence type="ECO:0000256" key="4">
    <source>
        <dbReference type="ARBA" id="ARBA00022729"/>
    </source>
</evidence>
<sequence>MAAIGATSAVSVTEAGLVEKRLNNGLGRTPALGWNSWNAGGCSDATATAALAAANAFVSLGLKDLGFTYVNIDDCWANPSRGSDGSLVPNPSKWPNGIVAVASQIHGMGLKFGLYGCAGTKTCAGYPGSQGYETQDADTLASWGVDYWKFDNCYTPSTGNTSTWYAPMRDALANSGRPILFSMCQWGRDNVWTWGAGYGNSWRMSTDIGDSWASVASIANAAAGISQYAGPGGFNDLDMMEIGNGGLSAAEERAHFGLWAMAKSPIILGTDLTRIPSSSLATIKNQGIISIHQDSLGKAATYFRPSGAAAPVSGQLYPYWAGPLSDGVAIGLVAANGAATLTANFADVPGLGSGSYAWTEFYSGQTGVGSSVSATLQSHDMAVFKVTKSGGSSTMGQSTTSKTPPFVKSRGQDKQRTY</sequence>
<dbReference type="GO" id="GO:0004557">
    <property type="term" value="F:alpha-galactosidase activity"/>
    <property type="evidence" value="ECO:0007669"/>
    <property type="project" value="UniProtKB-EC"/>
</dbReference>
<keyword evidence="6 7" id="KW-0326">Glycosidase</keyword>
<dbReference type="FunFam" id="3.20.20.70:FF:000197">
    <property type="entry name" value="Alpha-galactosidase"/>
    <property type="match status" value="1"/>
</dbReference>
<organism evidence="10 11">
    <name type="scientific">Oidiodendron maius (strain Zn)</name>
    <dbReference type="NCBI Taxonomy" id="913774"/>
    <lineage>
        <taxon>Eukaryota</taxon>
        <taxon>Fungi</taxon>
        <taxon>Dikarya</taxon>
        <taxon>Ascomycota</taxon>
        <taxon>Pezizomycotina</taxon>
        <taxon>Leotiomycetes</taxon>
        <taxon>Leotiomycetes incertae sedis</taxon>
        <taxon>Myxotrichaceae</taxon>
        <taxon>Oidiodendron</taxon>
    </lineage>
</organism>
<dbReference type="PANTHER" id="PTHR11452">
    <property type="entry name" value="ALPHA-GALACTOSIDASE/ALPHA-N-ACETYLGALACTOSAMINIDASE"/>
    <property type="match status" value="1"/>
</dbReference>
<accession>A0A0C3GUL0</accession>
<name>A0A0C3GUL0_OIDMZ</name>
<keyword evidence="7" id="KW-1015">Disulfide bond</keyword>
<dbReference type="EC" id="3.2.1.22" evidence="3 7"/>
<gene>
    <name evidence="10" type="ORF">OIDMADRAFT_45866</name>
</gene>
<dbReference type="SUPFAM" id="SSF51011">
    <property type="entry name" value="Glycosyl hydrolase domain"/>
    <property type="match status" value="1"/>
</dbReference>
<evidence type="ECO:0000256" key="3">
    <source>
        <dbReference type="ARBA" id="ARBA00012755"/>
    </source>
</evidence>
<dbReference type="AlphaFoldDB" id="A0A0C3GUL0"/>
<evidence type="ECO:0000256" key="6">
    <source>
        <dbReference type="ARBA" id="ARBA00023295"/>
    </source>
</evidence>
<evidence type="ECO:0000313" key="11">
    <source>
        <dbReference type="Proteomes" id="UP000054321"/>
    </source>
</evidence>
<dbReference type="InterPro" id="IPR013785">
    <property type="entry name" value="Aldolase_TIM"/>
</dbReference>
<dbReference type="OrthoDB" id="5795902at2759"/>
<dbReference type="HOGENOM" id="CLU_013093_2_2_1"/>
<dbReference type="Pfam" id="PF17801">
    <property type="entry name" value="Melibiase_C"/>
    <property type="match status" value="1"/>
</dbReference>
<dbReference type="Gene3D" id="3.20.20.70">
    <property type="entry name" value="Aldolase class I"/>
    <property type="match status" value="1"/>
</dbReference>
<evidence type="ECO:0000256" key="2">
    <source>
        <dbReference type="ARBA" id="ARBA00009743"/>
    </source>
</evidence>
<dbReference type="STRING" id="913774.A0A0C3GUL0"/>
<dbReference type="Proteomes" id="UP000054321">
    <property type="component" value="Unassembled WGS sequence"/>
</dbReference>
<dbReference type="InterPro" id="IPR013780">
    <property type="entry name" value="Glyco_hydro_b"/>
</dbReference>
<proteinExistence type="inferred from homology"/>
<dbReference type="InterPro" id="IPR041233">
    <property type="entry name" value="Melibiase_C"/>
</dbReference>
<reference evidence="11" key="2">
    <citation type="submission" date="2015-01" db="EMBL/GenBank/DDBJ databases">
        <title>Evolutionary Origins and Diversification of the Mycorrhizal Mutualists.</title>
        <authorList>
            <consortium name="DOE Joint Genome Institute"/>
            <consortium name="Mycorrhizal Genomics Consortium"/>
            <person name="Kohler A."/>
            <person name="Kuo A."/>
            <person name="Nagy L.G."/>
            <person name="Floudas D."/>
            <person name="Copeland A."/>
            <person name="Barry K.W."/>
            <person name="Cichocki N."/>
            <person name="Veneault-Fourrey C."/>
            <person name="LaButti K."/>
            <person name="Lindquist E.A."/>
            <person name="Lipzen A."/>
            <person name="Lundell T."/>
            <person name="Morin E."/>
            <person name="Murat C."/>
            <person name="Riley R."/>
            <person name="Ohm R."/>
            <person name="Sun H."/>
            <person name="Tunlid A."/>
            <person name="Henrissat B."/>
            <person name="Grigoriev I.V."/>
            <person name="Hibbett D.S."/>
            <person name="Martin F."/>
        </authorList>
    </citation>
    <scope>NUCLEOTIDE SEQUENCE [LARGE SCALE GENOMIC DNA]</scope>
    <source>
        <strain evidence="11">Zn</strain>
    </source>
</reference>
<keyword evidence="5 7" id="KW-0378">Hydrolase</keyword>
<dbReference type="InterPro" id="IPR017853">
    <property type="entry name" value="GH"/>
</dbReference>
<reference evidence="10 11" key="1">
    <citation type="submission" date="2014-04" db="EMBL/GenBank/DDBJ databases">
        <authorList>
            <consortium name="DOE Joint Genome Institute"/>
            <person name="Kuo A."/>
            <person name="Martino E."/>
            <person name="Perotto S."/>
            <person name="Kohler A."/>
            <person name="Nagy L.G."/>
            <person name="Floudas D."/>
            <person name="Copeland A."/>
            <person name="Barry K.W."/>
            <person name="Cichocki N."/>
            <person name="Veneault-Fourrey C."/>
            <person name="LaButti K."/>
            <person name="Lindquist E.A."/>
            <person name="Lipzen A."/>
            <person name="Lundell T."/>
            <person name="Morin E."/>
            <person name="Murat C."/>
            <person name="Sun H."/>
            <person name="Tunlid A."/>
            <person name="Henrissat B."/>
            <person name="Grigoriev I.V."/>
            <person name="Hibbett D.S."/>
            <person name="Martin F."/>
            <person name="Nordberg H.P."/>
            <person name="Cantor M.N."/>
            <person name="Hua S.X."/>
        </authorList>
    </citation>
    <scope>NUCLEOTIDE SEQUENCE [LARGE SCALE GENOMIC DNA]</scope>
    <source>
        <strain evidence="10 11">Zn</strain>
    </source>
</reference>
<feature type="domain" description="Alpha galactosidase C-terminal" evidence="9">
    <location>
        <begin position="318"/>
        <end position="386"/>
    </location>
</feature>
<dbReference type="CDD" id="cd14792">
    <property type="entry name" value="GH27"/>
    <property type="match status" value="1"/>
</dbReference>
<evidence type="ECO:0000313" key="10">
    <source>
        <dbReference type="EMBL" id="KIM94066.1"/>
    </source>
</evidence>
<dbReference type="Gene3D" id="2.60.40.1180">
    <property type="entry name" value="Golgi alpha-mannosidase II"/>
    <property type="match status" value="1"/>
</dbReference>
<evidence type="ECO:0000256" key="7">
    <source>
        <dbReference type="RuleBase" id="RU361168"/>
    </source>
</evidence>
<dbReference type="EMBL" id="KN832891">
    <property type="protein sequence ID" value="KIM94066.1"/>
    <property type="molecule type" value="Genomic_DNA"/>
</dbReference>
<evidence type="ECO:0000259" key="9">
    <source>
        <dbReference type="Pfam" id="PF17801"/>
    </source>
</evidence>
<feature type="compositionally biased region" description="Low complexity" evidence="8">
    <location>
        <begin position="388"/>
        <end position="403"/>
    </location>
</feature>
<comment type="similarity">
    <text evidence="2 7">Belongs to the glycosyl hydrolase 27 family.</text>
</comment>
<dbReference type="Pfam" id="PF16499">
    <property type="entry name" value="Melibiase_2"/>
    <property type="match status" value="1"/>
</dbReference>